<accession>B7T1R3</accession>
<dbReference type="PANTHER" id="PTHR33288:SF10">
    <property type="entry name" value="CYTOCHROME F"/>
    <property type="match status" value="1"/>
</dbReference>
<evidence type="ECO:0000256" key="11">
    <source>
        <dbReference type="ARBA" id="ARBA00022989"/>
    </source>
</evidence>
<dbReference type="Gene3D" id="2.40.50.100">
    <property type="match status" value="1"/>
</dbReference>
<evidence type="ECO:0000256" key="6">
    <source>
        <dbReference type="ARBA" id="ARBA00022617"/>
    </source>
</evidence>
<comment type="function">
    <text evidence="1 17">Component of the cytochrome b6-f complex, which mediates electron transfer between photosystem II (PSII) and photosystem I (PSI), cyclic electron flow around PSI, and state transitions.</text>
</comment>
<dbReference type="Gene3D" id="1.20.5.700">
    <property type="entry name" value="Single helix bin"/>
    <property type="match status" value="1"/>
</dbReference>
<dbReference type="SUPFAM" id="SSF49441">
    <property type="entry name" value="Cytochrome f, large domain"/>
    <property type="match status" value="1"/>
</dbReference>
<dbReference type="PROSITE" id="PS51010">
    <property type="entry name" value="CYTF"/>
    <property type="match status" value="1"/>
</dbReference>
<dbReference type="Pfam" id="PF16639">
    <property type="entry name" value="Apocytochr_F_N"/>
    <property type="match status" value="1"/>
</dbReference>
<feature type="transmembrane region" description="Helical" evidence="17">
    <location>
        <begin position="287"/>
        <end position="306"/>
    </location>
</feature>
<keyword evidence="10 17" id="KW-0249">Electron transport</keyword>
<keyword evidence="11 17" id="KW-1133">Transmembrane helix</keyword>
<evidence type="ECO:0000256" key="5">
    <source>
        <dbReference type="ARBA" id="ARBA00022531"/>
    </source>
</evidence>
<dbReference type="SUPFAM" id="SSF51246">
    <property type="entry name" value="Rudiment single hybrid motif"/>
    <property type="match status" value="1"/>
</dbReference>
<proteinExistence type="inferred from homology"/>
<dbReference type="FunFam" id="2.60.40.830:FF:000001">
    <property type="entry name" value="Cytochrome f"/>
    <property type="match status" value="1"/>
</dbReference>
<dbReference type="GO" id="GO:0015979">
    <property type="term" value="P:photosynthesis"/>
    <property type="evidence" value="ECO:0007669"/>
    <property type="project" value="UniProtKB-UniRule"/>
</dbReference>
<dbReference type="GO" id="GO:0005506">
    <property type="term" value="F:iron ion binding"/>
    <property type="evidence" value="ECO:0007669"/>
    <property type="project" value="InterPro"/>
</dbReference>
<evidence type="ECO:0000256" key="13">
    <source>
        <dbReference type="ARBA" id="ARBA00023078"/>
    </source>
</evidence>
<dbReference type="GO" id="GO:0009535">
    <property type="term" value="C:chloroplast thylakoid membrane"/>
    <property type="evidence" value="ECO:0007669"/>
    <property type="project" value="UniProtKB-SubCell"/>
</dbReference>
<feature type="binding site" description="covalent" evidence="17 18">
    <location>
        <position position="58"/>
    </location>
    <ligand>
        <name>heme</name>
        <dbReference type="ChEBI" id="CHEBI:30413"/>
    </ligand>
</feature>
<dbReference type="AlphaFoldDB" id="B7T1R3"/>
<evidence type="ECO:0000256" key="14">
    <source>
        <dbReference type="ARBA" id="ARBA00023136"/>
    </source>
</evidence>
<keyword evidence="14 17" id="KW-0472">Membrane</keyword>
<dbReference type="InterPro" id="IPR011054">
    <property type="entry name" value="Rudment_hybrid_motif"/>
</dbReference>
<evidence type="ECO:0000313" key="20">
    <source>
        <dbReference type="EMBL" id="ACF70879.1"/>
    </source>
</evidence>
<dbReference type="InterPro" id="IPR024094">
    <property type="entry name" value="Cyt_f_lg_dom"/>
</dbReference>
<dbReference type="RefSeq" id="YP_002327462.1">
    <property type="nucleotide sequence ID" value="NC_011600.1"/>
</dbReference>
<evidence type="ECO:0000256" key="12">
    <source>
        <dbReference type="ARBA" id="ARBA00023004"/>
    </source>
</evidence>
<dbReference type="InterPro" id="IPR002325">
    <property type="entry name" value="Cyt_f"/>
</dbReference>
<evidence type="ECO:0000256" key="1">
    <source>
        <dbReference type="ARBA" id="ARBA00003068"/>
    </source>
</evidence>
<keyword evidence="4 17" id="KW-0813">Transport</keyword>
<dbReference type="Pfam" id="PF01333">
    <property type="entry name" value="Apocytochr_F_C"/>
    <property type="match status" value="1"/>
</dbReference>
<reference evidence="20" key="1">
    <citation type="journal article" date="2008" name="Proc. Natl. Acad. Sci. U.S.A.">
        <title>Horizontal gene transfer of the algal nuclear gene psbO to the photosynthetic sea slug Elysia chlorotica.</title>
        <authorList>
            <person name="Rumpho M.E."/>
            <person name="Worful J.M."/>
            <person name="Lee J."/>
            <person name="Kannan K."/>
            <person name="Tyler M.S."/>
            <person name="Bhattacharya D."/>
            <person name="Moustafa A."/>
            <person name="Manhart J.R."/>
        </authorList>
    </citation>
    <scope>NUCLEOTIDE SEQUENCE [LARGE SCALE GENOMIC DNA]</scope>
    <source>
        <strain>CCMP2940</strain>
    </source>
</reference>
<comment type="subunit">
    <text evidence="15 17">The 4 large subunits of the cytochrome b6-f complex are cytochrome b6, subunit IV (17 kDa polypeptide, PetD), cytochrome f and the Rieske protein, while the 4 small subunits are PetG, PetL, PetM and PetN. The complex functions as a dimer.</text>
</comment>
<dbReference type="Gene3D" id="2.60.40.830">
    <property type="entry name" value="Cytochrome f large domain"/>
    <property type="match status" value="1"/>
</dbReference>
<sequence>MIKFKHKTILLKISKILLISVLLIFNTLNISLDQAQAYPIYAQQAYTNPRAANGKIACANCHLAEKPIGIETPQAVLPDSVFEANIKIPYDKTIQQIQGNGKYGDLNVGAVLILPEGFKLAPKDKISSEIKEKNKQLYISPYSSTQENILVVGPVSGNLYQEIIFPILAPNPETNKNVHFLNYPIYVGGNRGRGQLYPTGDKSNNNPINAKVNGQILKINSTEKNETKINILTNDNKEIEQIIPKGLTVLVKENDIIQLDQPLTKDPNVGGFGQTETEITLQNPIRVLGYMAFVLTILTTQILLILKKKQFEKVQASELNF</sequence>
<keyword evidence="5 17" id="KW-0602">Photosynthesis</keyword>
<dbReference type="GO" id="GO:0009055">
    <property type="term" value="F:electron transfer activity"/>
    <property type="evidence" value="ECO:0007669"/>
    <property type="project" value="UniProtKB-UniRule"/>
</dbReference>
<gene>
    <name evidence="17 20" type="primary">petA</name>
</gene>
<organism evidence="20">
    <name type="scientific">Vaucheria litorea</name>
    <name type="common">Yellow-green alga</name>
    <dbReference type="NCBI Taxonomy" id="109269"/>
    <lineage>
        <taxon>Eukaryota</taxon>
        <taxon>Sar</taxon>
        <taxon>Stramenopiles</taxon>
        <taxon>Ochrophyta</taxon>
        <taxon>PX clade</taxon>
        <taxon>Xanthophyceae</taxon>
        <taxon>Vaucheriales</taxon>
        <taxon>Vaucheriaceae</taxon>
        <taxon>Vaucheria</taxon>
    </lineage>
</organism>
<comment type="subcellular location">
    <subcellularLocation>
        <location evidence="16">Plastid thylakoid membrane</location>
        <topology evidence="16">Single-pass membrane protein</topology>
    </subcellularLocation>
    <subcellularLocation>
        <location evidence="17">Plastid</location>
        <location evidence="17">Chloroplast thylakoid membrane</location>
        <topology evidence="17">Single-pass membrane protein</topology>
    </subcellularLocation>
</comment>
<evidence type="ECO:0000256" key="3">
    <source>
        <dbReference type="ARBA" id="ARBA00013528"/>
    </source>
</evidence>
<evidence type="ECO:0000256" key="10">
    <source>
        <dbReference type="ARBA" id="ARBA00022982"/>
    </source>
</evidence>
<evidence type="ECO:0000256" key="16">
    <source>
        <dbReference type="ARBA" id="ARBA00046266"/>
    </source>
</evidence>
<feature type="domain" description="Cytochrome f large" evidence="19">
    <location>
        <begin position="38"/>
        <end position="192"/>
    </location>
</feature>
<keyword evidence="7 17" id="KW-0812">Transmembrane</keyword>
<dbReference type="InterPro" id="IPR036826">
    <property type="entry name" value="Cyt_f_lg_dom_sf"/>
</dbReference>
<feature type="binding site" description="covalent" evidence="17 18">
    <location>
        <position position="61"/>
    </location>
    <ligand>
        <name>heme</name>
        <dbReference type="ChEBI" id="CHEBI:30413"/>
    </ligand>
</feature>
<feature type="binding site" description="axial binding residue" evidence="17 18">
    <location>
        <position position="62"/>
    </location>
    <ligand>
        <name>heme</name>
        <dbReference type="ChEBI" id="CHEBI:30413"/>
    </ligand>
    <ligandPart>
        <name>Fe</name>
        <dbReference type="ChEBI" id="CHEBI:18248"/>
    </ligandPart>
</feature>
<dbReference type="GeneID" id="7055970"/>
<name>B7T1R3_VAULI</name>
<keyword evidence="9 17" id="KW-0732">Signal</keyword>
<keyword evidence="8 17" id="KW-0479">Metal-binding</keyword>
<keyword evidence="20" id="KW-0934">Plastid</keyword>
<feature type="binding site" description="axial binding residue" evidence="17 18">
    <location>
        <position position="38"/>
    </location>
    <ligand>
        <name>heme</name>
        <dbReference type="ChEBI" id="CHEBI:30413"/>
    </ligand>
    <ligandPart>
        <name>Fe</name>
        <dbReference type="ChEBI" id="CHEBI:18248"/>
    </ligandPart>
</feature>
<dbReference type="SUPFAM" id="SSF103431">
    <property type="entry name" value="Cytochrome f subunit of the cytochrome b6f complex, transmembrane anchor"/>
    <property type="match status" value="1"/>
</dbReference>
<comment type="cofactor">
    <cofactor evidence="17 18">
        <name>heme</name>
        <dbReference type="ChEBI" id="CHEBI:30413"/>
    </cofactor>
    <text evidence="17 18">Binds 1 heme group covalently.</text>
</comment>
<evidence type="ECO:0000256" key="2">
    <source>
        <dbReference type="ARBA" id="ARBA00008923"/>
    </source>
</evidence>
<protein>
    <recommendedName>
        <fullName evidence="3 17">Cytochrome f</fullName>
    </recommendedName>
</protein>
<dbReference type="HAMAP" id="MF_00610">
    <property type="entry name" value="Cytb6_f_cytF"/>
    <property type="match status" value="1"/>
</dbReference>
<dbReference type="PANTHER" id="PTHR33288">
    <property type="match status" value="1"/>
</dbReference>
<keyword evidence="6 17" id="KW-0349">Heme</keyword>
<evidence type="ECO:0000256" key="8">
    <source>
        <dbReference type="ARBA" id="ARBA00022723"/>
    </source>
</evidence>
<keyword evidence="20" id="KW-0150">Chloroplast</keyword>
<keyword evidence="12 17" id="KW-0408">Iron</keyword>
<evidence type="ECO:0000256" key="7">
    <source>
        <dbReference type="ARBA" id="ARBA00022692"/>
    </source>
</evidence>
<dbReference type="PRINTS" id="PR00610">
    <property type="entry name" value="CYTOCHROMEF"/>
</dbReference>
<evidence type="ECO:0000256" key="15">
    <source>
        <dbReference type="ARBA" id="ARBA00025834"/>
    </source>
</evidence>
<dbReference type="GO" id="GO:0020037">
    <property type="term" value="F:heme binding"/>
    <property type="evidence" value="ECO:0007669"/>
    <property type="project" value="InterPro"/>
</dbReference>
<dbReference type="EMBL" id="EU912438">
    <property type="protein sequence ID" value="ACF70879.1"/>
    <property type="molecule type" value="Genomic_DNA"/>
</dbReference>
<comment type="similarity">
    <text evidence="2 17">Belongs to the cytochrome f family.</text>
</comment>
<evidence type="ECO:0000256" key="4">
    <source>
        <dbReference type="ARBA" id="ARBA00022448"/>
    </source>
</evidence>
<evidence type="ECO:0000256" key="9">
    <source>
        <dbReference type="ARBA" id="ARBA00022729"/>
    </source>
</evidence>
<evidence type="ECO:0000259" key="19">
    <source>
        <dbReference type="Pfam" id="PF16639"/>
    </source>
</evidence>
<geneLocation type="chloroplast" evidence="20"/>
<evidence type="ECO:0000256" key="18">
    <source>
        <dbReference type="PIRSR" id="PIRSR602325-50"/>
    </source>
</evidence>
<evidence type="ECO:0000256" key="17">
    <source>
        <dbReference type="HAMAP-Rule" id="MF_00610"/>
    </source>
</evidence>
<keyword evidence="13 17" id="KW-0793">Thylakoid</keyword>
<dbReference type="InterPro" id="IPR024058">
    <property type="entry name" value="Cyt-f_TM"/>
</dbReference>